<dbReference type="InterPro" id="IPR032704">
    <property type="entry name" value="Cms1"/>
</dbReference>
<proteinExistence type="predicted"/>
<comment type="caution">
    <text evidence="2">The sequence shown here is derived from an EMBL/GenBank/DDBJ whole genome shotgun (WGS) entry which is preliminary data.</text>
</comment>
<feature type="region of interest" description="Disordered" evidence="1">
    <location>
        <begin position="1"/>
        <end position="96"/>
    </location>
</feature>
<dbReference type="InterPro" id="IPR027417">
    <property type="entry name" value="P-loop_NTPase"/>
</dbReference>
<dbReference type="AlphaFoldDB" id="A0AAD7QRN6"/>
<sequence length="295" mass="32675">MKRKGAHQNLGADDLDDGLDYSYVEDGIESDDGAIEVAGPVDNDSDEDGSTSASVTVKNQDRTEKNDTTDEKKSAKAEKRKRMKEKRAVKKKRRMETETTVKQMIAAMEPAVIADYVAKKARLWHPKLSPVELDDQYLLPQASVCDMSSWDKKRSLANFENFLDTCTISRDIAIPPEEKGAPFVIVICISAIRACDVRRAIPNSVKSMKVIAKNSISKDCQSLQSFNPAVVLTTPERLKAILDREVLKMTNLETVIVDSSFLDPKARSVLDDVPEILAVMKRLVTGSAKAKVALF</sequence>
<dbReference type="Pfam" id="PF14617">
    <property type="entry name" value="CMS1"/>
    <property type="match status" value="1"/>
</dbReference>
<name>A0AAD7QRN6_9ASCO</name>
<organism evidence="2 3">
    <name type="scientific">Lipomyces tetrasporus</name>
    <dbReference type="NCBI Taxonomy" id="54092"/>
    <lineage>
        <taxon>Eukaryota</taxon>
        <taxon>Fungi</taxon>
        <taxon>Dikarya</taxon>
        <taxon>Ascomycota</taxon>
        <taxon>Saccharomycotina</taxon>
        <taxon>Lipomycetes</taxon>
        <taxon>Lipomycetales</taxon>
        <taxon>Lipomycetaceae</taxon>
        <taxon>Lipomyces</taxon>
    </lineage>
</organism>
<accession>A0AAD7QRN6</accession>
<reference evidence="2" key="1">
    <citation type="submission" date="2023-03" db="EMBL/GenBank/DDBJ databases">
        <title>Near-Complete genome sequence of Lipomyces tetrasporous NRRL Y-64009, an oleaginous yeast capable of growing on lignocellulosic hydrolysates.</title>
        <authorList>
            <consortium name="Lawrence Berkeley National Laboratory"/>
            <person name="Jagtap S.S."/>
            <person name="Liu J.-J."/>
            <person name="Walukiewicz H.E."/>
            <person name="Pangilinan J."/>
            <person name="Lipzen A."/>
            <person name="Ahrendt S."/>
            <person name="Koriabine M."/>
            <person name="Cobaugh K."/>
            <person name="Salamov A."/>
            <person name="Yoshinaga Y."/>
            <person name="Ng V."/>
            <person name="Daum C."/>
            <person name="Grigoriev I.V."/>
            <person name="Slininger P.J."/>
            <person name="Dien B.S."/>
            <person name="Jin Y.-S."/>
            <person name="Rao C.V."/>
        </authorList>
    </citation>
    <scope>NUCLEOTIDE SEQUENCE</scope>
    <source>
        <strain evidence="2">NRRL Y-64009</strain>
    </source>
</reference>
<feature type="compositionally biased region" description="Basic and acidic residues" evidence="1">
    <location>
        <begin position="59"/>
        <end position="77"/>
    </location>
</feature>
<dbReference type="Gene3D" id="3.40.50.300">
    <property type="entry name" value="P-loop containing nucleotide triphosphate hydrolases"/>
    <property type="match status" value="1"/>
</dbReference>
<protein>
    <submittedName>
        <fullName evidence="2">U3-containing 90S pre-ribosomal complex subunit-domain containing protein</fullName>
    </submittedName>
</protein>
<dbReference type="RefSeq" id="XP_056043485.1">
    <property type="nucleotide sequence ID" value="XM_056184261.1"/>
</dbReference>
<dbReference type="GO" id="GO:0030686">
    <property type="term" value="C:90S preribosome"/>
    <property type="evidence" value="ECO:0007669"/>
    <property type="project" value="TreeGrafter"/>
</dbReference>
<evidence type="ECO:0000313" key="2">
    <source>
        <dbReference type="EMBL" id="KAJ8100035.1"/>
    </source>
</evidence>
<feature type="compositionally biased region" description="Basic residues" evidence="1">
    <location>
        <begin position="78"/>
        <end position="94"/>
    </location>
</feature>
<keyword evidence="3" id="KW-1185">Reference proteome</keyword>
<evidence type="ECO:0000256" key="1">
    <source>
        <dbReference type="SAM" id="MobiDB-lite"/>
    </source>
</evidence>
<dbReference type="PANTHER" id="PTHR24030:SF0">
    <property type="entry name" value="PROTEIN CMSS1"/>
    <property type="match status" value="1"/>
</dbReference>
<evidence type="ECO:0000313" key="3">
    <source>
        <dbReference type="Proteomes" id="UP001217417"/>
    </source>
</evidence>
<dbReference type="EMBL" id="JARPMG010000006">
    <property type="protein sequence ID" value="KAJ8100035.1"/>
    <property type="molecule type" value="Genomic_DNA"/>
</dbReference>
<dbReference type="PANTHER" id="PTHR24030">
    <property type="entry name" value="PROTEIN CMSS1"/>
    <property type="match status" value="1"/>
</dbReference>
<dbReference type="GeneID" id="80879427"/>
<dbReference type="Proteomes" id="UP001217417">
    <property type="component" value="Unassembled WGS sequence"/>
</dbReference>
<gene>
    <name evidence="2" type="ORF">POJ06DRAFT_122714</name>
</gene>
<dbReference type="GO" id="GO:0005634">
    <property type="term" value="C:nucleus"/>
    <property type="evidence" value="ECO:0007669"/>
    <property type="project" value="TreeGrafter"/>
</dbReference>